<keyword evidence="3" id="KW-0813">Transport</keyword>
<keyword evidence="8" id="KW-0863">Zinc-finger</keyword>
<keyword evidence="8" id="KW-0479">Metal-binding</keyword>
<feature type="zinc finger region" description="C3H1-type" evidence="8">
    <location>
        <begin position="1"/>
        <end position="25"/>
    </location>
</feature>
<evidence type="ECO:0000256" key="2">
    <source>
        <dbReference type="ARBA" id="ARBA00004567"/>
    </source>
</evidence>
<dbReference type="EMBL" id="VYZG01000276">
    <property type="protein sequence ID" value="NWQ76213.1"/>
    <property type="molecule type" value="Genomic_DNA"/>
</dbReference>
<evidence type="ECO:0000256" key="1">
    <source>
        <dbReference type="ARBA" id="ARBA00004335"/>
    </source>
</evidence>
<feature type="region of interest" description="Disordered" evidence="9">
    <location>
        <begin position="70"/>
        <end position="100"/>
    </location>
</feature>
<name>A0A7K4RS14_COLPI</name>
<evidence type="ECO:0000256" key="6">
    <source>
        <dbReference type="ARBA" id="ARBA00039886"/>
    </source>
</evidence>
<dbReference type="AlphaFoldDB" id="A0A7K4RS14"/>
<dbReference type="PROSITE" id="PS50103">
    <property type="entry name" value="ZF_C3H1"/>
    <property type="match status" value="1"/>
</dbReference>
<keyword evidence="4" id="KW-0539">Nucleus</keyword>
<keyword evidence="3" id="KW-0653">Protein transport</keyword>
<dbReference type="InterPro" id="IPR000571">
    <property type="entry name" value="Znf_CCCH"/>
</dbReference>
<evidence type="ECO:0000313" key="12">
    <source>
        <dbReference type="Proteomes" id="UP000530263"/>
    </source>
</evidence>
<evidence type="ECO:0000313" key="11">
    <source>
        <dbReference type="EMBL" id="NWQ76213.1"/>
    </source>
</evidence>
<accession>A0A7K4RS14</accession>
<dbReference type="SMART" id="SM00356">
    <property type="entry name" value="ZnF_C3H1"/>
    <property type="match status" value="1"/>
</dbReference>
<evidence type="ECO:0000256" key="8">
    <source>
        <dbReference type="PROSITE-ProRule" id="PRU00723"/>
    </source>
</evidence>
<sequence>MAICQYFLQGRCRFGERCWNEHPRGGGAGRYGPSAPHYQGTPGRRGGLGGGWDTANQRYANVIQPSTFKSNTWGGSRDHGRGFFGSSDSGSSGGSSRNADFSQNRFSALMNSQNIADGYKDEEERLLESVAKDMEIWESSGQWIFSSYSPMKEKPNVSGFSDFSPEELHLEYYNCRANNNIQNYIDSVQNLAEQWKNRLLQLKNLNGSTKAALLSELKNTVTQPLPSFGFGGQQTSSFGSSSFPVNSSSTSASSFSFKTSSSLSSASSGTPRAFGSSSAGCNPPAFGVTSPPSVSHSVGFGSPAAPSAASFSFKTSETTSGFGTSGFSGFGSSSAVNSSSSTPLPAFGAFNAAVAASASHSSSALFGQTASASGHNITSASAAATNNTTSEKLFTPKGELSAEELKQFEAKKFTMGKIPLKPPPLELLNV</sequence>
<dbReference type="PANTHER" id="PTHR46527">
    <property type="entry name" value="NUCLEOPORIN-LIKE PROTEIN 2"/>
    <property type="match status" value="1"/>
</dbReference>
<dbReference type="PANTHER" id="PTHR46527:SF1">
    <property type="entry name" value="NUCLEOPORIN NUP42"/>
    <property type="match status" value="1"/>
</dbReference>
<dbReference type="Proteomes" id="UP000530263">
    <property type="component" value="Unassembled WGS sequence"/>
</dbReference>
<evidence type="ECO:0000256" key="3">
    <source>
        <dbReference type="ARBA" id="ARBA00023132"/>
    </source>
</evidence>
<feature type="compositionally biased region" description="Low complexity" evidence="9">
    <location>
        <begin position="84"/>
        <end position="97"/>
    </location>
</feature>
<evidence type="ECO:0000256" key="5">
    <source>
        <dbReference type="ARBA" id="ARBA00037262"/>
    </source>
</evidence>
<dbReference type="GO" id="GO:0031965">
    <property type="term" value="C:nuclear membrane"/>
    <property type="evidence" value="ECO:0007669"/>
    <property type="project" value="UniProtKB-SubCell"/>
</dbReference>
<dbReference type="GO" id="GO:0005643">
    <property type="term" value="C:nuclear pore"/>
    <property type="evidence" value="ECO:0007669"/>
    <property type="project" value="UniProtKB-SubCell"/>
</dbReference>
<keyword evidence="3" id="KW-0509">mRNA transport</keyword>
<evidence type="ECO:0000256" key="9">
    <source>
        <dbReference type="SAM" id="MobiDB-lite"/>
    </source>
</evidence>
<keyword evidence="3" id="KW-0811">Translocation</keyword>
<dbReference type="InterPro" id="IPR051767">
    <property type="entry name" value="Nucleoporin_NUP42"/>
</dbReference>
<dbReference type="GO" id="GO:0008270">
    <property type="term" value="F:zinc ion binding"/>
    <property type="evidence" value="ECO:0007669"/>
    <property type="project" value="UniProtKB-KW"/>
</dbReference>
<evidence type="ECO:0000256" key="7">
    <source>
        <dbReference type="ARBA" id="ARBA00042384"/>
    </source>
</evidence>
<comment type="function">
    <text evidence="5">Required for the export of mRNAs containing poly(A) tails from the nucleus into the cytoplasm.</text>
</comment>
<feature type="non-terminal residue" evidence="11">
    <location>
        <position position="1"/>
    </location>
</feature>
<gene>
    <name evidence="11" type="primary">Nupl2</name>
    <name evidence="11" type="ORF">COLPIC_R00691</name>
</gene>
<keyword evidence="8" id="KW-0862">Zinc</keyword>
<keyword evidence="3" id="KW-0906">Nuclear pore complex</keyword>
<proteinExistence type="predicted"/>
<keyword evidence="12" id="KW-1185">Reference proteome</keyword>
<evidence type="ECO:0000259" key="10">
    <source>
        <dbReference type="PROSITE" id="PS50103"/>
    </source>
</evidence>
<comment type="caution">
    <text evidence="11">The sequence shown here is derived from an EMBL/GenBank/DDBJ whole genome shotgun (WGS) entry which is preliminary data.</text>
</comment>
<protein>
    <recommendedName>
        <fullName evidence="6">Nucleoporin NUP42</fullName>
    </recommendedName>
    <alternativeName>
        <fullName evidence="7">Nucleoporin-like protein 2</fullName>
    </alternativeName>
</protein>
<comment type="subcellular location">
    <subcellularLocation>
        <location evidence="1">Nucleus membrane</location>
        <topology evidence="1">Peripheral membrane protein</topology>
        <orientation evidence="1">Cytoplasmic side</orientation>
    </subcellularLocation>
    <subcellularLocation>
        <location evidence="2">Nucleus</location>
        <location evidence="2">Nuclear pore complex</location>
    </subcellularLocation>
</comment>
<feature type="non-terminal residue" evidence="11">
    <location>
        <position position="430"/>
    </location>
</feature>
<organism evidence="11 12">
    <name type="scientific">Columbina picui</name>
    <name type="common">Picui ground-dove</name>
    <dbReference type="NCBI Taxonomy" id="115618"/>
    <lineage>
        <taxon>Eukaryota</taxon>
        <taxon>Metazoa</taxon>
        <taxon>Chordata</taxon>
        <taxon>Craniata</taxon>
        <taxon>Vertebrata</taxon>
        <taxon>Euteleostomi</taxon>
        <taxon>Archelosauria</taxon>
        <taxon>Archosauria</taxon>
        <taxon>Dinosauria</taxon>
        <taxon>Saurischia</taxon>
        <taxon>Theropoda</taxon>
        <taxon>Coelurosauria</taxon>
        <taxon>Aves</taxon>
        <taxon>Neognathae</taxon>
        <taxon>Neoaves</taxon>
        <taxon>Columbimorphae</taxon>
        <taxon>Columbiformes</taxon>
        <taxon>Columbidae</taxon>
        <taxon>Columbina</taxon>
    </lineage>
</organism>
<evidence type="ECO:0000256" key="4">
    <source>
        <dbReference type="ARBA" id="ARBA00023242"/>
    </source>
</evidence>
<reference evidence="11 12" key="1">
    <citation type="submission" date="2019-09" db="EMBL/GenBank/DDBJ databases">
        <title>Bird 10,000 Genomes (B10K) Project - Family phase.</title>
        <authorList>
            <person name="Zhang G."/>
        </authorList>
    </citation>
    <scope>NUCLEOTIDE SEQUENCE [LARGE SCALE GENOMIC DNA]</scope>
    <source>
        <strain evidence="11">B10K-DU-021-26</strain>
        <tissue evidence="11">Mixed tissue sample</tissue>
    </source>
</reference>
<dbReference type="OrthoDB" id="20729at2759"/>
<feature type="domain" description="C3H1-type" evidence="10">
    <location>
        <begin position="1"/>
        <end position="25"/>
    </location>
</feature>